<feature type="domain" description="Protein Lines N-terminal" evidence="2">
    <location>
        <begin position="171"/>
        <end position="461"/>
    </location>
</feature>
<proteinExistence type="predicted"/>
<dbReference type="InterPro" id="IPR024875">
    <property type="entry name" value="Protein_Lines"/>
</dbReference>
<accession>A0A091CRR6</accession>
<dbReference type="eggNOG" id="ENOG502QT6F">
    <property type="taxonomic scope" value="Eukaryota"/>
</dbReference>
<feature type="compositionally biased region" description="Low complexity" evidence="1">
    <location>
        <begin position="393"/>
        <end position="412"/>
    </location>
</feature>
<dbReference type="Pfam" id="PF14695">
    <property type="entry name" value="LINES_C"/>
    <property type="match status" value="1"/>
</dbReference>
<dbReference type="AlphaFoldDB" id="A0A091CRR6"/>
<dbReference type="InterPro" id="IPR032794">
    <property type="entry name" value="LINES_N"/>
</dbReference>
<organism evidence="4 5">
    <name type="scientific">Fukomys damarensis</name>
    <name type="common">Damaraland mole rat</name>
    <name type="synonym">Cryptomys damarensis</name>
    <dbReference type="NCBI Taxonomy" id="885580"/>
    <lineage>
        <taxon>Eukaryota</taxon>
        <taxon>Metazoa</taxon>
        <taxon>Chordata</taxon>
        <taxon>Craniata</taxon>
        <taxon>Vertebrata</taxon>
        <taxon>Euteleostomi</taxon>
        <taxon>Mammalia</taxon>
        <taxon>Eutheria</taxon>
        <taxon>Euarchontoglires</taxon>
        <taxon>Glires</taxon>
        <taxon>Rodentia</taxon>
        <taxon>Hystricomorpha</taxon>
        <taxon>Bathyergidae</taxon>
        <taxon>Fukomys</taxon>
    </lineage>
</organism>
<keyword evidence="5" id="KW-1185">Reference proteome</keyword>
<dbReference type="EMBL" id="KN124719">
    <property type="protein sequence ID" value="KFO20513.1"/>
    <property type="molecule type" value="Genomic_DNA"/>
</dbReference>
<sequence>RHILEIKMNAFYEVLDQLYKKVLLGATLESDSHKYVFYLNPALSDQECATTLSVEWPDTDGVQDRHQPPPVEVTATPAAGVCVKRISQTSSVRETKLLQLTVIHVMISRVVSVETEIHAQEKYRDITKILLHSAEVDCKLITLSSYWSVFCQKNLSEYSESNEVMHCLWILIAVIKEVFKDTCSEKAEILKQFLTTFDNTFEVFYSSLFSQHFENCQDPSKIVNSLVSFLDLLELLIASRIYLKLHFRSQRVLFLKPSCVLDILTWPIQAFVKRKLMIFIKKCLLCKVGEDLCHASVLVTMSPDHHLDVDMLALANAVLHTVNLGLLKTWSVDGKWPCFGGKEVHPGCGDTAGPDHVLLRAASLVIMKSLEIKFRNYTSVNEMKELLKQDVMSSETHTTSDHSPPSPHASHTLVDYDSSDDSGAESMDQHVTNSQQTSYNPQASRKIQDPAGTSRYKKELSLQPQSSPLVPKQSAASFSIDCAVAPNNIVAEEGIFYRIVKCFEELQGAIYRLQTKNLFPYNPAALLKLLKCMEVIYSKSVSLL</sequence>
<evidence type="ECO:0000259" key="3">
    <source>
        <dbReference type="Pfam" id="PF14695"/>
    </source>
</evidence>
<feature type="region of interest" description="Disordered" evidence="1">
    <location>
        <begin position="391"/>
        <end position="450"/>
    </location>
</feature>
<dbReference type="PANTHER" id="PTHR16057:SF1">
    <property type="entry name" value="PROTEIN LINES HOMOLOG 1"/>
    <property type="match status" value="1"/>
</dbReference>
<reference evidence="4 5" key="1">
    <citation type="submission" date="2013-11" db="EMBL/GenBank/DDBJ databases">
        <title>The Damaraland mole rat (Fukomys damarensis) genome and evolution of African mole rats.</title>
        <authorList>
            <person name="Gladyshev V.N."/>
            <person name="Fang X."/>
        </authorList>
    </citation>
    <scope>NUCLEOTIDE SEQUENCE [LARGE SCALE GENOMIC DNA]</scope>
    <source>
        <tissue evidence="4">Liver</tissue>
    </source>
</reference>
<dbReference type="InterPro" id="IPR029415">
    <property type="entry name" value="Lines_C"/>
</dbReference>
<dbReference type="Proteomes" id="UP000028990">
    <property type="component" value="Unassembled WGS sequence"/>
</dbReference>
<dbReference type="PANTHER" id="PTHR16057">
    <property type="entry name" value="WINS1, 2 PROTEIN"/>
    <property type="match status" value="1"/>
</dbReference>
<feature type="domain" description="Protein Lines C-terminal" evidence="3">
    <location>
        <begin position="499"/>
        <end position="534"/>
    </location>
</feature>
<protein>
    <submittedName>
        <fullName evidence="4">Protein Lines like protein</fullName>
    </submittedName>
</protein>
<evidence type="ECO:0000313" key="5">
    <source>
        <dbReference type="Proteomes" id="UP000028990"/>
    </source>
</evidence>
<evidence type="ECO:0000256" key="1">
    <source>
        <dbReference type="SAM" id="MobiDB-lite"/>
    </source>
</evidence>
<evidence type="ECO:0000313" key="4">
    <source>
        <dbReference type="EMBL" id="KFO20513.1"/>
    </source>
</evidence>
<dbReference type="Pfam" id="PF14694">
    <property type="entry name" value="LINES_N"/>
    <property type="match status" value="1"/>
</dbReference>
<name>A0A091CRR6_FUKDA</name>
<gene>
    <name evidence="4" type="ORF">H920_18106</name>
</gene>
<evidence type="ECO:0000259" key="2">
    <source>
        <dbReference type="Pfam" id="PF14694"/>
    </source>
</evidence>
<feature type="non-terminal residue" evidence="4">
    <location>
        <position position="1"/>
    </location>
</feature>
<feature type="compositionally biased region" description="Polar residues" evidence="1">
    <location>
        <begin position="429"/>
        <end position="445"/>
    </location>
</feature>